<keyword evidence="5" id="KW-0597">Phosphoprotein</keyword>
<dbReference type="PANTHER" id="PTHR19321">
    <property type="entry name" value="PROTEIN REGULATOR OF CYTOKINESIS 1 PRC1-RELATED"/>
    <property type="match status" value="1"/>
</dbReference>
<dbReference type="EMBL" id="CM007654">
    <property type="protein sequence ID" value="ONI13458.1"/>
    <property type="molecule type" value="Genomic_DNA"/>
</dbReference>
<dbReference type="PANTHER" id="PTHR19321:SF41">
    <property type="entry name" value="FASCETTO-RELATED"/>
    <property type="match status" value="1"/>
</dbReference>
<evidence type="ECO:0000313" key="11">
    <source>
        <dbReference type="EMBL" id="ONI13458.1"/>
    </source>
</evidence>
<dbReference type="STRING" id="3760.A0A251PPG9"/>
<evidence type="ECO:0000256" key="7">
    <source>
        <dbReference type="ARBA" id="ARBA00023212"/>
    </source>
</evidence>
<dbReference type="FunFam" id="1.20.58.1520:FF:000002">
    <property type="entry name" value="65-kDa microtubule-associated protein 6"/>
    <property type="match status" value="1"/>
</dbReference>
<dbReference type="GO" id="GO:0005737">
    <property type="term" value="C:cytoplasm"/>
    <property type="evidence" value="ECO:0000318"/>
    <property type="project" value="GO_Central"/>
</dbReference>
<dbReference type="AlphaFoldDB" id="A0A251PPG9"/>
<sequence>MAVVDAENPRLGETTCGSLLQKLQEIWNEVGESDEERDKMLLQLEQECLDVYKRKVELAAKSRAQLLQALSDAKLELSSLVSALGEKSFVGVPEKTSGTIKEQLAAIAPVLEQLWKQKEDRVKEFSDVQSQIQKICGEIAGNLNLSESPAVDESDLSLKKLDEYQSQLHDLQKEKSERLHKVLEFVSTVHDLCAVLGLDFLSTVTEVHPSLNDSTGVQSKSISNDTLSRLAKTVLALKEDKKQRLHKLQESATQLLDLWNLMDTPDEERGFFDHVTCNISASVDEVTVPGALAWDLIEQTEVEVERLDQLKSSRMKEIAFKKQSELEEIFTRAHIEIDPEAARDKIMELIDSGNVEPTELLADMDDQIAKARDEALSRKDILDKVEKWMSACEEESWLEDYNRDENRYNASRGAHLNLKRAEKARILVNKIQVTLVDTLVAKTRGWEEDRGISFTYDGVPLLAMLDEYAMLRQDREEEKRRMRDQKKYQELQHTEQETIFGSKPSPARPVGTKKIVGPRANGGPNGTPGRRLSLNAHQNGSRSVTKDAKKDLRPVAPMNYVEIAKEDAASHISGTDTLPVSP</sequence>
<dbReference type="GO" id="GO:0005634">
    <property type="term" value="C:nucleus"/>
    <property type="evidence" value="ECO:0007669"/>
    <property type="project" value="UniProtKB-SubCell"/>
</dbReference>
<keyword evidence="4" id="KW-0963">Cytoplasm</keyword>
<keyword evidence="8" id="KW-0539">Nucleus</keyword>
<evidence type="ECO:0000256" key="2">
    <source>
        <dbReference type="ARBA" id="ARBA00004245"/>
    </source>
</evidence>
<feature type="region of interest" description="Disordered" evidence="10">
    <location>
        <begin position="495"/>
        <end position="553"/>
    </location>
</feature>
<dbReference type="GO" id="GO:0008017">
    <property type="term" value="F:microtubule binding"/>
    <property type="evidence" value="ECO:0000318"/>
    <property type="project" value="GO_Central"/>
</dbReference>
<dbReference type="Pfam" id="PF03999">
    <property type="entry name" value="MAP65_ASE1"/>
    <property type="match status" value="1"/>
</dbReference>
<dbReference type="Gene3D" id="1.20.58.1520">
    <property type="match status" value="1"/>
</dbReference>
<keyword evidence="6" id="KW-0493">Microtubule</keyword>
<feature type="coiled-coil region" evidence="9">
    <location>
        <begin position="154"/>
        <end position="181"/>
    </location>
</feature>
<dbReference type="GO" id="GO:0005874">
    <property type="term" value="C:microtubule"/>
    <property type="evidence" value="ECO:0007669"/>
    <property type="project" value="UniProtKB-KW"/>
</dbReference>
<reference evidence="11 12" key="1">
    <citation type="journal article" date="2013" name="Nat. Genet.">
        <title>The high-quality draft genome of peach (Prunus persica) identifies unique patterns of genetic diversity, domestication and genome evolution.</title>
        <authorList>
            <consortium name="International Peach Genome Initiative"/>
            <person name="Verde I."/>
            <person name="Abbott A.G."/>
            <person name="Scalabrin S."/>
            <person name="Jung S."/>
            <person name="Shu S."/>
            <person name="Marroni F."/>
            <person name="Zhebentyayeva T."/>
            <person name="Dettori M.T."/>
            <person name="Grimwood J."/>
            <person name="Cattonaro F."/>
            <person name="Zuccolo A."/>
            <person name="Rossini L."/>
            <person name="Jenkins J."/>
            <person name="Vendramin E."/>
            <person name="Meisel L.A."/>
            <person name="Decroocq V."/>
            <person name="Sosinski B."/>
            <person name="Prochnik S."/>
            <person name="Mitros T."/>
            <person name="Policriti A."/>
            <person name="Cipriani G."/>
            <person name="Dondini L."/>
            <person name="Ficklin S."/>
            <person name="Goodstein D.M."/>
            <person name="Xuan P."/>
            <person name="Del Fabbro C."/>
            <person name="Aramini V."/>
            <person name="Copetti D."/>
            <person name="Gonzalez S."/>
            <person name="Horner D.S."/>
            <person name="Falchi R."/>
            <person name="Lucas S."/>
            <person name="Mica E."/>
            <person name="Maldonado J."/>
            <person name="Lazzari B."/>
            <person name="Bielenberg D."/>
            <person name="Pirona R."/>
            <person name="Miculan M."/>
            <person name="Barakat A."/>
            <person name="Testolin R."/>
            <person name="Stella A."/>
            <person name="Tartarini S."/>
            <person name="Tonutti P."/>
            <person name="Arus P."/>
            <person name="Orellana A."/>
            <person name="Wells C."/>
            <person name="Main D."/>
            <person name="Vizzotto G."/>
            <person name="Silva H."/>
            <person name="Salamini F."/>
            <person name="Schmutz J."/>
            <person name="Morgante M."/>
            <person name="Rokhsar D.S."/>
        </authorList>
    </citation>
    <scope>NUCLEOTIDE SEQUENCE [LARGE SCALE GENOMIC DNA]</scope>
    <source>
        <strain evidence="12">cv. Nemared</strain>
    </source>
</reference>
<comment type="similarity">
    <text evidence="3">Belongs to the MAP65/ASE1 family.</text>
</comment>
<dbReference type="Gene3D" id="6.10.140.180">
    <property type="match status" value="1"/>
</dbReference>
<dbReference type="GO" id="GO:0005819">
    <property type="term" value="C:spindle"/>
    <property type="evidence" value="ECO:0000318"/>
    <property type="project" value="GO_Central"/>
</dbReference>
<dbReference type="GO" id="GO:0000226">
    <property type="term" value="P:microtubule cytoskeleton organization"/>
    <property type="evidence" value="ECO:0000318"/>
    <property type="project" value="GO_Central"/>
</dbReference>
<dbReference type="InterPro" id="IPR007145">
    <property type="entry name" value="MAP65_Ase1_PRC1"/>
</dbReference>
<gene>
    <name evidence="11" type="ORF">PRUPE_4G223500</name>
</gene>
<keyword evidence="9" id="KW-0175">Coiled coil</keyword>
<evidence type="ECO:0000256" key="4">
    <source>
        <dbReference type="ARBA" id="ARBA00022490"/>
    </source>
</evidence>
<keyword evidence="7" id="KW-0206">Cytoskeleton</keyword>
<evidence type="ECO:0000256" key="5">
    <source>
        <dbReference type="ARBA" id="ARBA00022553"/>
    </source>
</evidence>
<dbReference type="GO" id="GO:0000911">
    <property type="term" value="P:cytokinesis by cell plate formation"/>
    <property type="evidence" value="ECO:0000318"/>
    <property type="project" value="GO_Central"/>
</dbReference>
<organism evidence="11 12">
    <name type="scientific">Prunus persica</name>
    <name type="common">Peach</name>
    <name type="synonym">Amygdalus persica</name>
    <dbReference type="NCBI Taxonomy" id="3760"/>
    <lineage>
        <taxon>Eukaryota</taxon>
        <taxon>Viridiplantae</taxon>
        <taxon>Streptophyta</taxon>
        <taxon>Embryophyta</taxon>
        <taxon>Tracheophyta</taxon>
        <taxon>Spermatophyta</taxon>
        <taxon>Magnoliopsida</taxon>
        <taxon>eudicotyledons</taxon>
        <taxon>Gunneridae</taxon>
        <taxon>Pentapetalae</taxon>
        <taxon>rosids</taxon>
        <taxon>fabids</taxon>
        <taxon>Rosales</taxon>
        <taxon>Rosaceae</taxon>
        <taxon>Amygdaloideae</taxon>
        <taxon>Amygdaleae</taxon>
        <taxon>Prunus</taxon>
    </lineage>
</organism>
<evidence type="ECO:0008006" key="13">
    <source>
        <dbReference type="Google" id="ProtNLM"/>
    </source>
</evidence>
<comment type="subcellular location">
    <subcellularLocation>
        <location evidence="2">Cytoplasm</location>
        <location evidence="2">Cytoskeleton</location>
    </subcellularLocation>
    <subcellularLocation>
        <location evidence="1">Nucleus</location>
    </subcellularLocation>
</comment>
<evidence type="ECO:0000256" key="6">
    <source>
        <dbReference type="ARBA" id="ARBA00022701"/>
    </source>
</evidence>
<dbReference type="Gramene" id="ONI13458">
    <property type="protein sequence ID" value="ONI13458"/>
    <property type="gene ID" value="PRUPE_4G223500"/>
</dbReference>
<evidence type="ECO:0000256" key="3">
    <source>
        <dbReference type="ARBA" id="ARBA00006187"/>
    </source>
</evidence>
<feature type="compositionally biased region" description="Basic and acidic residues" evidence="10">
    <location>
        <begin position="544"/>
        <end position="553"/>
    </location>
</feature>
<name>A0A251PPG9_PRUPE</name>
<evidence type="ECO:0000256" key="8">
    <source>
        <dbReference type="ARBA" id="ARBA00023242"/>
    </source>
</evidence>
<evidence type="ECO:0000256" key="10">
    <source>
        <dbReference type="SAM" id="MobiDB-lite"/>
    </source>
</evidence>
<evidence type="ECO:0000313" key="12">
    <source>
        <dbReference type="Proteomes" id="UP000006882"/>
    </source>
</evidence>
<accession>A0A251PPG9</accession>
<keyword evidence="12" id="KW-1185">Reference proteome</keyword>
<evidence type="ECO:0000256" key="1">
    <source>
        <dbReference type="ARBA" id="ARBA00004123"/>
    </source>
</evidence>
<proteinExistence type="inferred from homology"/>
<evidence type="ECO:0000256" key="9">
    <source>
        <dbReference type="SAM" id="Coils"/>
    </source>
</evidence>
<dbReference type="Proteomes" id="UP000006882">
    <property type="component" value="Chromosome G4"/>
</dbReference>
<protein>
    <recommendedName>
        <fullName evidence="13">65-kDa microtubule-associated protein 1-like</fullName>
    </recommendedName>
</protein>